<evidence type="ECO:0000313" key="2">
    <source>
        <dbReference type="Proteomes" id="UP000243255"/>
    </source>
</evidence>
<proteinExistence type="predicted"/>
<organism evidence="1 2">
    <name type="scientific">Asaccharospora irregularis DSM 2635</name>
    <dbReference type="NCBI Taxonomy" id="1121321"/>
    <lineage>
        <taxon>Bacteria</taxon>
        <taxon>Bacillati</taxon>
        <taxon>Bacillota</taxon>
        <taxon>Clostridia</taxon>
        <taxon>Peptostreptococcales</taxon>
        <taxon>Peptostreptococcaceae</taxon>
        <taxon>Asaccharospora</taxon>
    </lineage>
</organism>
<reference evidence="2" key="1">
    <citation type="submission" date="2016-11" db="EMBL/GenBank/DDBJ databases">
        <authorList>
            <person name="Varghese N."/>
            <person name="Submissions S."/>
        </authorList>
    </citation>
    <scope>NUCLEOTIDE SEQUENCE [LARGE SCALE GENOMIC DNA]</scope>
    <source>
        <strain evidence="2">DSM 2635</strain>
    </source>
</reference>
<gene>
    <name evidence="1" type="ORF">SAMN04488530_101125</name>
</gene>
<dbReference type="STRING" id="1121321.SAMN04488530_101125"/>
<protein>
    <submittedName>
        <fullName evidence="1">Putative sporulation protein YtxC</fullName>
    </submittedName>
</protein>
<dbReference type="AlphaFoldDB" id="A0A1M5JG62"/>
<accession>A0A1M5JG62</accession>
<sequence length="281" mass="33020">MTKKDICVGLLPQYKIPAMKFLNNNKFNKKLVCNDDMIEVMINADQNECLGTKVINKDEDGAKLLSIDEISKDITDLIINIMKDKLLKEYILKQYGNAYKDDKDNIYIYSLKIFEQKEVFIRDTIVNRVYNYILNNNYINVDGFVKFRMKEFMGYISTIGDIALEEYLMEKDHEEFIKVLKYFVDIQQEKIELLRVHILDDNSFILYDKDGNKIENIDDEDIINMVIKENLNYEDFLISTLLTLCPKKIEIVNLLNDNCSKEIIETIKSIFGDRVKIILPN</sequence>
<name>A0A1M5JG62_9FIRM</name>
<dbReference type="InterPro" id="IPR014199">
    <property type="entry name" value="Spore_YtxC"/>
</dbReference>
<dbReference type="Proteomes" id="UP000243255">
    <property type="component" value="Unassembled WGS sequence"/>
</dbReference>
<keyword evidence="2" id="KW-1185">Reference proteome</keyword>
<dbReference type="Pfam" id="PF08812">
    <property type="entry name" value="YtxC"/>
    <property type="match status" value="1"/>
</dbReference>
<dbReference type="EMBL" id="FQWX01000001">
    <property type="protein sequence ID" value="SHG39395.1"/>
    <property type="molecule type" value="Genomic_DNA"/>
</dbReference>
<evidence type="ECO:0000313" key="1">
    <source>
        <dbReference type="EMBL" id="SHG39395.1"/>
    </source>
</evidence>
<dbReference type="RefSeq" id="WP_242948785.1">
    <property type="nucleotide sequence ID" value="NZ_BAABCH010000010.1"/>
</dbReference>